<comment type="caution">
    <text evidence="8">The sequence shown here is derived from an EMBL/GenBank/DDBJ whole genome shotgun (WGS) entry which is preliminary data.</text>
</comment>
<protein>
    <submittedName>
        <fullName evidence="8">GNAT family N-acetyltransferase</fullName>
        <ecNumber evidence="8">2.3.1.-</ecNumber>
    </submittedName>
</protein>
<keyword evidence="5 8" id="KW-0012">Acyltransferase</keyword>
<gene>
    <name evidence="8" type="ORF">AAIG11_16165</name>
</gene>
<evidence type="ECO:0000256" key="5">
    <source>
        <dbReference type="ARBA" id="ARBA00023315"/>
    </source>
</evidence>
<evidence type="ECO:0000256" key="3">
    <source>
        <dbReference type="ARBA" id="ARBA00022960"/>
    </source>
</evidence>
<evidence type="ECO:0000256" key="4">
    <source>
        <dbReference type="ARBA" id="ARBA00022984"/>
    </source>
</evidence>
<keyword evidence="9" id="KW-1185">Reference proteome</keyword>
<dbReference type="RefSeq" id="WP_343187309.1">
    <property type="nucleotide sequence ID" value="NZ_JBCITM010000026.1"/>
</dbReference>
<comment type="similarity">
    <text evidence="1">Belongs to the FemABX family.</text>
</comment>
<dbReference type="InterPro" id="IPR003447">
    <property type="entry name" value="FEMABX"/>
</dbReference>
<dbReference type="InterPro" id="IPR050644">
    <property type="entry name" value="PG_Glycine_Bridge_Synth"/>
</dbReference>
<dbReference type="InterPro" id="IPR016181">
    <property type="entry name" value="Acyl_CoA_acyltransferase"/>
</dbReference>
<dbReference type="Gene3D" id="3.40.630.30">
    <property type="match status" value="1"/>
</dbReference>
<proteinExistence type="inferred from homology"/>
<dbReference type="PANTHER" id="PTHR36174:SF1">
    <property type="entry name" value="LIPID II:GLYCINE GLYCYLTRANSFERASE"/>
    <property type="match status" value="1"/>
</dbReference>
<keyword evidence="2 8" id="KW-0808">Transferase</keyword>
<evidence type="ECO:0000313" key="8">
    <source>
        <dbReference type="EMBL" id="MEN1762025.1"/>
    </source>
</evidence>
<accession>A0ABU9VYU4</accession>
<dbReference type="PROSITE" id="PS51191">
    <property type="entry name" value="FEMABX"/>
    <property type="match status" value="1"/>
</dbReference>
<sequence length="352" mass="40978">MFSIVTLENADKWDSIVKSFKKYDVYYLSSYTRAFKLHGDGEPILFYYDNKNTRAINVVMKRDIEKDRKFRGKIESETYFDITTPYGYGGFIVEGTINENSLMQLNEVYSDYCTSNNIISEFVRFHPVLRNSELNKTIYDVVDLGNTINMDLKSKEQIWNDLSSKNRNVIRKAIKSGVEIFWGSSSELIDEFIPLYNATMNKDNATDYYYFNNDFYNSVLNDLKYNCLIFYAVFEGKVISSSMIIFGNDKMHYHLSASDREHQSLAATNLLLYEAACWGCENGYKSFHLGGGLGSKEDSLYKFKKAFNKNSDTYFSIGKKIFDKEKYDELIQIRNMESGFDTNTSFFPNYRE</sequence>
<keyword evidence="3" id="KW-0133">Cell shape</keyword>
<keyword evidence="4" id="KW-0573">Peptidoglycan synthesis</keyword>
<evidence type="ECO:0000313" key="9">
    <source>
        <dbReference type="Proteomes" id="UP001407405"/>
    </source>
</evidence>
<dbReference type="EMBL" id="JBCITM010000026">
    <property type="protein sequence ID" value="MEN1762025.1"/>
    <property type="molecule type" value="Genomic_DNA"/>
</dbReference>
<reference evidence="8 9" key="1">
    <citation type="submission" date="2024-04" db="EMBL/GenBank/DDBJ databases">
        <title>Genome sequencing and metabolic network reconstruction of aminoacids and betaine degradation by Anoxynatronum sibiricum.</title>
        <authorList>
            <person name="Detkova E.N."/>
            <person name="Boltjanskaja Y.V."/>
            <person name="Mardanov A.V."/>
            <person name="Kevbrin V."/>
        </authorList>
    </citation>
    <scope>NUCLEOTIDE SEQUENCE [LARGE SCALE GENOMIC DNA]</scope>
    <source>
        <strain evidence="8 9">Z-7981</strain>
    </source>
</reference>
<dbReference type="Pfam" id="PF13480">
    <property type="entry name" value="Acetyltransf_6"/>
    <property type="match status" value="1"/>
</dbReference>
<name>A0ABU9VYU4_9CLOT</name>
<dbReference type="Proteomes" id="UP001407405">
    <property type="component" value="Unassembled WGS sequence"/>
</dbReference>
<keyword evidence="6" id="KW-0961">Cell wall biogenesis/degradation</keyword>
<evidence type="ECO:0000256" key="1">
    <source>
        <dbReference type="ARBA" id="ARBA00009943"/>
    </source>
</evidence>
<dbReference type="InterPro" id="IPR038740">
    <property type="entry name" value="BioF2-like_GNAT_dom"/>
</dbReference>
<dbReference type="PANTHER" id="PTHR36174">
    <property type="entry name" value="LIPID II:GLYCINE GLYCYLTRANSFERASE"/>
    <property type="match status" value="1"/>
</dbReference>
<dbReference type="SUPFAM" id="SSF55729">
    <property type="entry name" value="Acyl-CoA N-acyltransferases (Nat)"/>
    <property type="match status" value="1"/>
</dbReference>
<organism evidence="8 9">
    <name type="scientific">Anoxynatronum sibiricum</name>
    <dbReference type="NCBI Taxonomy" id="210623"/>
    <lineage>
        <taxon>Bacteria</taxon>
        <taxon>Bacillati</taxon>
        <taxon>Bacillota</taxon>
        <taxon>Clostridia</taxon>
        <taxon>Eubacteriales</taxon>
        <taxon>Clostridiaceae</taxon>
        <taxon>Anoxynatronum</taxon>
    </lineage>
</organism>
<dbReference type="GO" id="GO:0016746">
    <property type="term" value="F:acyltransferase activity"/>
    <property type="evidence" value="ECO:0007669"/>
    <property type="project" value="UniProtKB-KW"/>
</dbReference>
<evidence type="ECO:0000259" key="7">
    <source>
        <dbReference type="Pfam" id="PF13480"/>
    </source>
</evidence>
<dbReference type="EC" id="2.3.1.-" evidence="8"/>
<evidence type="ECO:0000256" key="6">
    <source>
        <dbReference type="ARBA" id="ARBA00023316"/>
    </source>
</evidence>
<feature type="domain" description="BioF2-like acetyltransferase" evidence="7">
    <location>
        <begin position="165"/>
        <end position="292"/>
    </location>
</feature>
<evidence type="ECO:0000256" key="2">
    <source>
        <dbReference type="ARBA" id="ARBA00022679"/>
    </source>
</evidence>